<feature type="compositionally biased region" description="Basic and acidic residues" evidence="1">
    <location>
        <begin position="12"/>
        <end position="22"/>
    </location>
</feature>
<dbReference type="EMBL" id="JADEYR010000006">
    <property type="protein sequence ID" value="MBE9404059.1"/>
    <property type="molecule type" value="Genomic_DNA"/>
</dbReference>
<organism evidence="2 3">
    <name type="scientific">Brachybacterium epidermidis</name>
    <dbReference type="NCBI Taxonomy" id="2781983"/>
    <lineage>
        <taxon>Bacteria</taxon>
        <taxon>Bacillati</taxon>
        <taxon>Actinomycetota</taxon>
        <taxon>Actinomycetes</taxon>
        <taxon>Micrococcales</taxon>
        <taxon>Dermabacteraceae</taxon>
        <taxon>Brachybacterium</taxon>
    </lineage>
</organism>
<evidence type="ECO:0000256" key="1">
    <source>
        <dbReference type="SAM" id="MobiDB-lite"/>
    </source>
</evidence>
<dbReference type="Proteomes" id="UP000644727">
    <property type="component" value="Unassembled WGS sequence"/>
</dbReference>
<accession>A0ABR9W0T0</accession>
<evidence type="ECO:0000313" key="2">
    <source>
        <dbReference type="EMBL" id="MBE9404059.1"/>
    </source>
</evidence>
<keyword evidence="3" id="KW-1185">Reference proteome</keyword>
<name>A0ABR9W0T0_9MICO</name>
<protein>
    <submittedName>
        <fullName evidence="2">Uncharacterized protein</fullName>
    </submittedName>
</protein>
<reference evidence="2 3" key="1">
    <citation type="submission" date="2020-10" db="EMBL/GenBank/DDBJ databases">
        <title>Draft genome and description of Brachybacterium epidermidis sp nov.</title>
        <authorList>
            <person name="Boxberger M."/>
            <person name="La Scola B."/>
        </authorList>
    </citation>
    <scope>NUCLEOTIDE SEQUENCE [LARGE SCALE GENOMIC DNA]</scope>
    <source>
        <strain evidence="2 3">Marseille-Q2903</strain>
    </source>
</reference>
<evidence type="ECO:0000313" key="3">
    <source>
        <dbReference type="Proteomes" id="UP000644727"/>
    </source>
</evidence>
<sequence length="68" mass="7552">MNGDQQPARGRRLSDRGRRLSDREIAARAEELAQPQRSAYRIETGLIGDEDVSVITSCAREYVPLHGG</sequence>
<proteinExistence type="predicted"/>
<dbReference type="RefSeq" id="WP_193865808.1">
    <property type="nucleotide sequence ID" value="NZ_JADEYR010000006.1"/>
</dbReference>
<gene>
    <name evidence="2" type="ORF">IOE58_07600</name>
</gene>
<feature type="region of interest" description="Disordered" evidence="1">
    <location>
        <begin position="1"/>
        <end position="22"/>
    </location>
</feature>
<comment type="caution">
    <text evidence="2">The sequence shown here is derived from an EMBL/GenBank/DDBJ whole genome shotgun (WGS) entry which is preliminary data.</text>
</comment>